<accession>A0A8J3V2C0</accession>
<dbReference type="InterPro" id="IPR004981">
    <property type="entry name" value="Trp_2_3_dOase"/>
</dbReference>
<dbReference type="PANTHER" id="PTHR10138">
    <property type="entry name" value="TRYPTOPHAN 2,3-DIOXYGENASE"/>
    <property type="match status" value="1"/>
</dbReference>
<evidence type="ECO:0008006" key="3">
    <source>
        <dbReference type="Google" id="ProtNLM"/>
    </source>
</evidence>
<gene>
    <name evidence="1" type="ORF">Pth03_11430</name>
</gene>
<protein>
    <recommendedName>
        <fullName evidence="3">Tryptophan 2,3-dioxygenase</fullName>
    </recommendedName>
</protein>
<dbReference type="SUPFAM" id="SSF140959">
    <property type="entry name" value="Indolic compounds 2,3-dioxygenase-like"/>
    <property type="match status" value="1"/>
</dbReference>
<evidence type="ECO:0000313" key="2">
    <source>
        <dbReference type="Proteomes" id="UP000605992"/>
    </source>
</evidence>
<proteinExistence type="predicted"/>
<organism evidence="1 2">
    <name type="scientific">Planotetraspora thailandica</name>
    <dbReference type="NCBI Taxonomy" id="487172"/>
    <lineage>
        <taxon>Bacteria</taxon>
        <taxon>Bacillati</taxon>
        <taxon>Actinomycetota</taxon>
        <taxon>Actinomycetes</taxon>
        <taxon>Streptosporangiales</taxon>
        <taxon>Streptosporangiaceae</taxon>
        <taxon>Planotetraspora</taxon>
    </lineage>
</organism>
<dbReference type="Proteomes" id="UP000605992">
    <property type="component" value="Unassembled WGS sequence"/>
</dbReference>
<dbReference type="Gene3D" id="1.20.58.480">
    <property type="match status" value="2"/>
</dbReference>
<keyword evidence="2" id="KW-1185">Reference proteome</keyword>
<comment type="caution">
    <text evidence="1">The sequence shown here is derived from an EMBL/GenBank/DDBJ whole genome shotgun (WGS) entry which is preliminary data.</text>
</comment>
<dbReference type="EMBL" id="BOOR01000007">
    <property type="protein sequence ID" value="GII52754.1"/>
    <property type="molecule type" value="Genomic_DNA"/>
</dbReference>
<reference evidence="1" key="1">
    <citation type="submission" date="2021-01" db="EMBL/GenBank/DDBJ databases">
        <title>Whole genome shotgun sequence of Planotetraspora thailandica NBRC 104271.</title>
        <authorList>
            <person name="Komaki H."/>
            <person name="Tamura T."/>
        </authorList>
    </citation>
    <scope>NUCLEOTIDE SEQUENCE</scope>
    <source>
        <strain evidence="1">NBRC 104271</strain>
    </source>
</reference>
<dbReference type="AlphaFoldDB" id="A0A8J3V2C0"/>
<dbReference type="GO" id="GO:0046872">
    <property type="term" value="F:metal ion binding"/>
    <property type="evidence" value="ECO:0007669"/>
    <property type="project" value="InterPro"/>
</dbReference>
<name>A0A8J3V2C0_9ACTN</name>
<dbReference type="InterPro" id="IPR037217">
    <property type="entry name" value="Trp/Indoleamine_2_3_dOase-like"/>
</dbReference>
<dbReference type="GO" id="GO:0004833">
    <property type="term" value="F:L-tryptophan 2,3-dioxygenase activity"/>
    <property type="evidence" value="ECO:0007669"/>
    <property type="project" value="InterPro"/>
</dbReference>
<dbReference type="PANTHER" id="PTHR10138:SF0">
    <property type="entry name" value="TRYPTOPHAN 2,3-DIOXYGENASE"/>
    <property type="match status" value="1"/>
</dbReference>
<dbReference type="GO" id="GO:0019442">
    <property type="term" value="P:L-tryptophan catabolic process to acetyl-CoA"/>
    <property type="evidence" value="ECO:0007669"/>
    <property type="project" value="TreeGrafter"/>
</dbReference>
<dbReference type="GO" id="GO:0020037">
    <property type="term" value="F:heme binding"/>
    <property type="evidence" value="ECO:0007669"/>
    <property type="project" value="InterPro"/>
</dbReference>
<evidence type="ECO:0000313" key="1">
    <source>
        <dbReference type="EMBL" id="GII52754.1"/>
    </source>
</evidence>
<dbReference type="GO" id="GO:0019441">
    <property type="term" value="P:L-tryptophan catabolic process to kynurenine"/>
    <property type="evidence" value="ECO:0007669"/>
    <property type="project" value="InterPro"/>
</dbReference>
<sequence>MIAAEAAIVDSGRLGVGGANLQANTSDAAQRSGAAAYDAVAGWQSEATPLGHTRLFPYEETLLHFQAVGRLRANPMLVSLLRGIHSDRVGWPPVLREWLPLTYDQREGDYDSYIGSRALAAVVEHAADPDAAVDALIVAAAADLAILELTALSASPDRAQLVRTRAAVRVLARMPEMAPGCPLPEGGLTVLREALSHDGEPPEEVRQALSAILRDVRQPIRATVQFTLLPTTRLHDEQMFIRCIQIFEGIYAQIAEALIRAGDAVSAGKTDLACAEFDRASARLEATPVLYRVLTTMPKEVFAVIRDYTHGRSAVQSRQFRRVEAAGPDLLKNVETLGVSSDAMARLTQAMDRLNQAWRTMKISHWGITLKIIGSVPGTGGTTGAAYLRERADISLFPDLTA</sequence>